<protein>
    <recommendedName>
        <fullName evidence="1">Choline/carnitine acyltransferase domain-containing protein</fullName>
    </recommendedName>
</protein>
<reference evidence="3" key="2">
    <citation type="submission" date="2020-05" db="UniProtKB">
        <authorList>
            <consortium name="EnsemblMetazoa"/>
        </authorList>
    </citation>
    <scope>IDENTIFICATION</scope>
    <source>
        <strain evidence="3">wikel</strain>
    </source>
</reference>
<dbReference type="PaxDb" id="6945-B7PGB5"/>
<dbReference type="EnsemblMetazoa" id="ISCW003733-RA">
    <property type="protein sequence ID" value="ISCW003733-PA"/>
    <property type="gene ID" value="ISCW003733"/>
</dbReference>
<dbReference type="InParanoid" id="B7PGB5"/>
<dbReference type="VEuPathDB" id="VectorBase:ISCW003733"/>
<evidence type="ECO:0007829" key="5">
    <source>
        <dbReference type="PeptideAtlas" id="B7PGB5"/>
    </source>
</evidence>
<evidence type="ECO:0000313" key="2">
    <source>
        <dbReference type="EMBL" id="EEC05637.1"/>
    </source>
</evidence>
<dbReference type="AlphaFoldDB" id="B7PGB5"/>
<proteinExistence type="evidence at protein level"/>
<dbReference type="InterPro" id="IPR039551">
    <property type="entry name" value="Cho/carn_acyl_trans"/>
</dbReference>
<keyword evidence="4" id="KW-1185">Reference proteome</keyword>
<dbReference type="EMBL" id="ABJB010934536">
    <property type="status" value="NOT_ANNOTATED_CDS"/>
    <property type="molecule type" value="Genomic_DNA"/>
</dbReference>
<keyword evidence="5" id="KW-1267">Proteomics identification</keyword>
<feature type="domain" description="Choline/carnitine acyltransferase" evidence="1">
    <location>
        <begin position="14"/>
        <end position="72"/>
    </location>
</feature>
<name>B7PGB5_IXOSC</name>
<dbReference type="Pfam" id="PF00755">
    <property type="entry name" value="Carn_acyltransf"/>
    <property type="match status" value="1"/>
</dbReference>
<organism>
    <name type="scientific">Ixodes scapularis</name>
    <name type="common">Black-legged tick</name>
    <name type="synonym">Deer tick</name>
    <dbReference type="NCBI Taxonomy" id="6945"/>
    <lineage>
        <taxon>Eukaryota</taxon>
        <taxon>Metazoa</taxon>
        <taxon>Ecdysozoa</taxon>
        <taxon>Arthropoda</taxon>
        <taxon>Chelicerata</taxon>
        <taxon>Arachnida</taxon>
        <taxon>Acari</taxon>
        <taxon>Parasitiformes</taxon>
        <taxon>Ixodida</taxon>
        <taxon>Ixodoidea</taxon>
        <taxon>Ixodidae</taxon>
        <taxon>Ixodinae</taxon>
        <taxon>Ixodes</taxon>
    </lineage>
</organism>
<dbReference type="Gene3D" id="3.30.559.70">
    <property type="entry name" value="Choline/Carnitine o-acyltransferase, domain 2"/>
    <property type="match status" value="1"/>
</dbReference>
<dbReference type="VEuPathDB" id="VectorBase:ISCI003733"/>
<reference evidence="2 4" key="1">
    <citation type="submission" date="2008-03" db="EMBL/GenBank/DDBJ databases">
        <title>Annotation of Ixodes scapularis.</title>
        <authorList>
            <consortium name="Ixodes scapularis Genome Project Consortium"/>
            <person name="Caler E."/>
            <person name="Hannick L.I."/>
            <person name="Bidwell S."/>
            <person name="Joardar V."/>
            <person name="Thiagarajan M."/>
            <person name="Amedeo P."/>
            <person name="Galinsky K.J."/>
            <person name="Schobel S."/>
            <person name="Inman J."/>
            <person name="Hostetler J."/>
            <person name="Miller J."/>
            <person name="Hammond M."/>
            <person name="Megy K."/>
            <person name="Lawson D."/>
            <person name="Kodira C."/>
            <person name="Sutton G."/>
            <person name="Meyer J."/>
            <person name="Hill C.A."/>
            <person name="Birren B."/>
            <person name="Nene V."/>
            <person name="Collins F."/>
            <person name="Alarcon-Chaidez F."/>
            <person name="Wikel S."/>
            <person name="Strausberg R."/>
        </authorList>
    </citation>
    <scope>NUCLEOTIDE SEQUENCE [LARGE SCALE GENOMIC DNA]</scope>
    <source>
        <strain evidence="4">Wikel</strain>
        <strain evidence="2">Wikel colony</strain>
    </source>
</reference>
<evidence type="ECO:0000259" key="1">
    <source>
        <dbReference type="Pfam" id="PF00755"/>
    </source>
</evidence>
<sequence length="73" mass="8389">MQTPCLVLVSRPQLEKWWEDMAYLSSRQPLMPACHMAGSFAQFADAHSFTGTRSAWAADNVGHYLEFWQLLKQ</sequence>
<dbReference type="SUPFAM" id="SSF52777">
    <property type="entry name" value="CoA-dependent acyltransferases"/>
    <property type="match status" value="1"/>
</dbReference>
<gene>
    <name evidence="2" type="ORF">IscW_ISCW003733</name>
</gene>
<dbReference type="InterPro" id="IPR042231">
    <property type="entry name" value="Cho/carn_acyl_trans_2"/>
</dbReference>
<dbReference type="EMBL" id="DS707508">
    <property type="protein sequence ID" value="EEC05637.1"/>
    <property type="molecule type" value="Genomic_DNA"/>
</dbReference>
<dbReference type="Proteomes" id="UP000001555">
    <property type="component" value="Unassembled WGS sequence"/>
</dbReference>
<evidence type="ECO:0000313" key="4">
    <source>
        <dbReference type="Proteomes" id="UP000001555"/>
    </source>
</evidence>
<dbReference type="HOGENOM" id="CLU_2707526_0_0_1"/>
<accession>B7PGB5</accession>
<evidence type="ECO:0000313" key="3">
    <source>
        <dbReference type="EnsemblMetazoa" id="ISCW003733-PA"/>
    </source>
</evidence>